<dbReference type="AlphaFoldDB" id="A0A0D3HNY3"/>
<dbReference type="HOGENOM" id="CLU_1039706_0_0_1"/>
<evidence type="ECO:0000313" key="2">
    <source>
        <dbReference type="Proteomes" id="UP000026960"/>
    </source>
</evidence>
<name>A0A0D3HNY3_9ORYZ</name>
<dbReference type="EnsemblPlants" id="OBART11G19680.1">
    <property type="protein sequence ID" value="OBART11G19680.1"/>
    <property type="gene ID" value="OBART11G19680"/>
</dbReference>
<dbReference type="Proteomes" id="UP000026960">
    <property type="component" value="Chromosome 11"/>
</dbReference>
<dbReference type="Gramene" id="OBART11G19680.1">
    <property type="protein sequence ID" value="OBART11G19680.1"/>
    <property type="gene ID" value="OBART11G19680"/>
</dbReference>
<proteinExistence type="predicted"/>
<dbReference type="PaxDb" id="65489-OBART11G19680.1"/>
<protein>
    <submittedName>
        <fullName evidence="1">Uncharacterized protein</fullName>
    </submittedName>
</protein>
<evidence type="ECO:0000313" key="1">
    <source>
        <dbReference type="EnsemblPlants" id="OBART11G19680.1"/>
    </source>
</evidence>
<sequence length="284" mass="31276">MASDDKFNLILRRIEECERRRVEADQRRSADLLSLKAAVESWMPDIQKKPEHLQFLVGNEQSKVTPTKCSVKCSSPDVEPDLTVAAVVTCATTTMASTELVATDGATGTTNIAPPFVPRRCPNVKGVADRAVIAFQSKMGVSKVVPISSQPMELMVDEEATCTDTFDLPKVIHASHSMGFNANTDTFQAGVAYPLRLDAPERNAAPEKATLVMAQKLSSNSCLKFVALNKCLIKWPEGYKEPLMGHPKRNPWLPPLSGWEDWLLPRIYGLKGEDTTVGNAYDRD</sequence>
<accession>A0A0D3HNY3</accession>
<reference evidence="1" key="1">
    <citation type="journal article" date="2009" name="Rice">
        <title>De Novo Next Generation Sequencing of Plant Genomes.</title>
        <authorList>
            <person name="Rounsley S."/>
            <person name="Marri P.R."/>
            <person name="Yu Y."/>
            <person name="He R."/>
            <person name="Sisneros N."/>
            <person name="Goicoechea J.L."/>
            <person name="Lee S.J."/>
            <person name="Angelova A."/>
            <person name="Kudrna D."/>
            <person name="Luo M."/>
            <person name="Affourtit J."/>
            <person name="Desany B."/>
            <person name="Knight J."/>
            <person name="Niazi F."/>
            <person name="Egholm M."/>
            <person name="Wing R.A."/>
        </authorList>
    </citation>
    <scope>NUCLEOTIDE SEQUENCE [LARGE SCALE GENOMIC DNA]</scope>
    <source>
        <strain evidence="1">cv. IRGC 105608</strain>
    </source>
</reference>
<keyword evidence="2" id="KW-1185">Reference proteome</keyword>
<reference evidence="1" key="2">
    <citation type="submission" date="2015-03" db="UniProtKB">
        <authorList>
            <consortium name="EnsemblPlants"/>
        </authorList>
    </citation>
    <scope>IDENTIFICATION</scope>
</reference>
<organism evidence="1">
    <name type="scientific">Oryza barthii</name>
    <dbReference type="NCBI Taxonomy" id="65489"/>
    <lineage>
        <taxon>Eukaryota</taxon>
        <taxon>Viridiplantae</taxon>
        <taxon>Streptophyta</taxon>
        <taxon>Embryophyta</taxon>
        <taxon>Tracheophyta</taxon>
        <taxon>Spermatophyta</taxon>
        <taxon>Magnoliopsida</taxon>
        <taxon>Liliopsida</taxon>
        <taxon>Poales</taxon>
        <taxon>Poaceae</taxon>
        <taxon>BOP clade</taxon>
        <taxon>Oryzoideae</taxon>
        <taxon>Oryzeae</taxon>
        <taxon>Oryzinae</taxon>
        <taxon>Oryza</taxon>
    </lineage>
</organism>